<evidence type="ECO:0000313" key="3">
    <source>
        <dbReference type="Proteomes" id="UP000474159"/>
    </source>
</evidence>
<evidence type="ECO:0000259" key="1">
    <source>
        <dbReference type="SMART" id="SM00871"/>
    </source>
</evidence>
<accession>A0A6L3T1Z9</accession>
<sequence length="152" mass="16110">MTATSDVLSPVGIIPVPARLVAVVRRSVSYAEMGDAQRRARPLLADALRAADIVPDGPPLTVWRRLDDGRVDYAPGVFVPRAIAVAGEVSLLSLPAGQAAHLTLTGSYAGLAAAWERLFAGCEGRARTGLQWEVYRAADADTVETELFAQLA</sequence>
<proteinExistence type="predicted"/>
<protein>
    <submittedName>
        <fullName evidence="2">GyrI-like domain-containing protein</fullName>
    </submittedName>
</protein>
<dbReference type="OrthoDB" id="7375523at2"/>
<dbReference type="InterPro" id="IPR011256">
    <property type="entry name" value="Reg_factor_effector_dom_sf"/>
</dbReference>
<dbReference type="Gene3D" id="3.20.80.10">
    <property type="entry name" value="Regulatory factor, effector binding domain"/>
    <property type="match status" value="1"/>
</dbReference>
<dbReference type="Proteomes" id="UP000474159">
    <property type="component" value="Unassembled WGS sequence"/>
</dbReference>
<organism evidence="2 3">
    <name type="scientific">Methylobacterium soli</name>
    <dbReference type="NCBI Taxonomy" id="553447"/>
    <lineage>
        <taxon>Bacteria</taxon>
        <taxon>Pseudomonadati</taxon>
        <taxon>Pseudomonadota</taxon>
        <taxon>Alphaproteobacteria</taxon>
        <taxon>Hyphomicrobiales</taxon>
        <taxon>Methylobacteriaceae</taxon>
        <taxon>Methylobacterium</taxon>
    </lineage>
</organism>
<gene>
    <name evidence="2" type="ORF">F6X53_13825</name>
</gene>
<reference evidence="2 3" key="1">
    <citation type="submission" date="2019-09" db="EMBL/GenBank/DDBJ databases">
        <title>YIM 48816 draft genome.</title>
        <authorList>
            <person name="Jiang L."/>
        </authorList>
    </citation>
    <scope>NUCLEOTIDE SEQUENCE [LARGE SCALE GENOMIC DNA]</scope>
    <source>
        <strain evidence="2 3">YIM 48816</strain>
    </source>
</reference>
<comment type="caution">
    <text evidence="2">The sequence shown here is derived from an EMBL/GenBank/DDBJ whole genome shotgun (WGS) entry which is preliminary data.</text>
</comment>
<feature type="domain" description="AraC effector-binding" evidence="1">
    <location>
        <begin position="9"/>
        <end position="152"/>
    </location>
</feature>
<dbReference type="InterPro" id="IPR010499">
    <property type="entry name" value="AraC_E-bd"/>
</dbReference>
<dbReference type="RefSeq" id="WP_151000686.1">
    <property type="nucleotide sequence ID" value="NZ_BPQY01000749.1"/>
</dbReference>
<dbReference type="EMBL" id="VZZK01000012">
    <property type="protein sequence ID" value="KAB1078757.1"/>
    <property type="molecule type" value="Genomic_DNA"/>
</dbReference>
<evidence type="ECO:0000313" key="2">
    <source>
        <dbReference type="EMBL" id="KAB1078757.1"/>
    </source>
</evidence>
<dbReference type="AlphaFoldDB" id="A0A6L3T1Z9"/>
<name>A0A6L3T1Z9_9HYPH</name>
<dbReference type="Pfam" id="PF06445">
    <property type="entry name" value="GyrI-like"/>
    <property type="match status" value="1"/>
</dbReference>
<dbReference type="InterPro" id="IPR029442">
    <property type="entry name" value="GyrI-like"/>
</dbReference>
<dbReference type="SMART" id="SM00871">
    <property type="entry name" value="AraC_E_bind"/>
    <property type="match status" value="1"/>
</dbReference>
<keyword evidence="3" id="KW-1185">Reference proteome</keyword>
<dbReference type="SUPFAM" id="SSF55136">
    <property type="entry name" value="Probable bacterial effector-binding domain"/>
    <property type="match status" value="1"/>
</dbReference>